<proteinExistence type="predicted"/>
<keyword evidence="3" id="KW-1185">Reference proteome</keyword>
<comment type="caution">
    <text evidence="2">The sequence shown here is derived from an EMBL/GenBank/DDBJ whole genome shotgun (WGS) entry which is preliminary data.</text>
</comment>
<dbReference type="Proteomes" id="UP000593566">
    <property type="component" value="Unassembled WGS sequence"/>
</dbReference>
<feature type="region of interest" description="Disordered" evidence="1">
    <location>
        <begin position="97"/>
        <end position="152"/>
    </location>
</feature>
<protein>
    <submittedName>
        <fullName evidence="2">Uncharacterized protein</fullName>
    </submittedName>
</protein>
<evidence type="ECO:0000313" key="2">
    <source>
        <dbReference type="EMBL" id="KAF6225890.1"/>
    </source>
</evidence>
<feature type="compositionally biased region" description="Basic and acidic residues" evidence="1">
    <location>
        <begin position="233"/>
        <end position="247"/>
    </location>
</feature>
<feature type="compositionally biased region" description="Basic and acidic residues" evidence="1">
    <location>
        <begin position="124"/>
        <end position="140"/>
    </location>
</feature>
<accession>A0A8H6FEZ5</accession>
<gene>
    <name evidence="2" type="ORF">HO133_009892</name>
</gene>
<name>A0A8H6FEZ5_9LECA</name>
<dbReference type="RefSeq" id="XP_037154599.1">
    <property type="nucleotide sequence ID" value="XM_037300751.1"/>
</dbReference>
<organism evidence="2 3">
    <name type="scientific">Letharia lupina</name>
    <dbReference type="NCBI Taxonomy" id="560253"/>
    <lineage>
        <taxon>Eukaryota</taxon>
        <taxon>Fungi</taxon>
        <taxon>Dikarya</taxon>
        <taxon>Ascomycota</taxon>
        <taxon>Pezizomycotina</taxon>
        <taxon>Lecanoromycetes</taxon>
        <taxon>OSLEUM clade</taxon>
        <taxon>Lecanoromycetidae</taxon>
        <taxon>Lecanorales</taxon>
        <taxon>Lecanorineae</taxon>
        <taxon>Parmeliaceae</taxon>
        <taxon>Letharia</taxon>
    </lineage>
</organism>
<dbReference type="GeneID" id="59338287"/>
<evidence type="ECO:0000313" key="3">
    <source>
        <dbReference type="Proteomes" id="UP000593566"/>
    </source>
</evidence>
<feature type="region of interest" description="Disordered" evidence="1">
    <location>
        <begin position="218"/>
        <end position="247"/>
    </location>
</feature>
<feature type="region of interest" description="Disordered" evidence="1">
    <location>
        <begin position="1"/>
        <end position="40"/>
    </location>
</feature>
<dbReference type="AlphaFoldDB" id="A0A8H6FEZ5"/>
<evidence type="ECO:0000256" key="1">
    <source>
        <dbReference type="SAM" id="MobiDB-lite"/>
    </source>
</evidence>
<sequence length="468" mass="52117">MARKTSLKLPGQWYGSSSASDFESVESEDRWYDSEDGSSPAPDLALISNLFENLERSPLGQEARILLMQHHAMCGWHDAAKKEAHRVLEFDRTAKEAQKHLEHHPKVSLRGCDEAGNRNGKAKSSKDDIKSKEKHGEATDPQRQSAQPPIRRPTAPLQELEDGYAALLENAKLCLSETKLLNHLEVPNRENRTLDLEALSKGQVNNVDLEDLARWCRKSEKSTEGSGKAKSRSTGDHDQDRTREAPVKRVKALKALLPKSLQPLAGLAMMHAEHEILHREYINDETMALDAISSIPRANFWTSEDGYAWDMEDLARAIASAKGVMRNPLKKQQAVINFIKMFTRADIRAIIQHPLGKGLQALQVKQSKLKRGVRPQTIDELDRLAKMLLVDVSEDGKPSHLAIKAFVSYLETLPSGEQEAVDDLKVPATDSHTGMAFDATTGGAVKDVERNRICSHKAGDLLVQDVKF</sequence>
<dbReference type="EMBL" id="JACCJB010000007">
    <property type="protein sequence ID" value="KAF6225890.1"/>
    <property type="molecule type" value="Genomic_DNA"/>
</dbReference>
<reference evidence="2 3" key="1">
    <citation type="journal article" date="2020" name="Genomics">
        <title>Complete, high-quality genomes from long-read metagenomic sequencing of two wolf lichen thalli reveals enigmatic genome architecture.</title>
        <authorList>
            <person name="McKenzie S.K."/>
            <person name="Walston R.F."/>
            <person name="Allen J.L."/>
        </authorList>
    </citation>
    <scope>NUCLEOTIDE SEQUENCE [LARGE SCALE GENOMIC DNA]</scope>
    <source>
        <strain evidence="2">WasteWater1</strain>
    </source>
</reference>